<evidence type="ECO:0000313" key="3">
    <source>
        <dbReference type="Proteomes" id="UP000601435"/>
    </source>
</evidence>
<dbReference type="EMBL" id="CAJNJA010071311">
    <property type="protein sequence ID" value="CAE7903518.1"/>
    <property type="molecule type" value="Genomic_DNA"/>
</dbReference>
<dbReference type="OrthoDB" id="6132271at2759"/>
<feature type="non-terminal residue" evidence="2">
    <location>
        <position position="412"/>
    </location>
</feature>
<feature type="domain" description="Integrase catalytic" evidence="1">
    <location>
        <begin position="153"/>
        <end position="316"/>
    </location>
</feature>
<name>A0A813BFH5_9DINO</name>
<proteinExistence type="predicted"/>
<evidence type="ECO:0000313" key="2">
    <source>
        <dbReference type="EMBL" id="CAE7903518.1"/>
    </source>
</evidence>
<dbReference type="GO" id="GO:0003676">
    <property type="term" value="F:nucleic acid binding"/>
    <property type="evidence" value="ECO:0007669"/>
    <property type="project" value="InterPro"/>
</dbReference>
<organism evidence="2 3">
    <name type="scientific">Symbiodinium necroappetens</name>
    <dbReference type="NCBI Taxonomy" id="1628268"/>
    <lineage>
        <taxon>Eukaryota</taxon>
        <taxon>Sar</taxon>
        <taxon>Alveolata</taxon>
        <taxon>Dinophyceae</taxon>
        <taxon>Suessiales</taxon>
        <taxon>Symbiodiniaceae</taxon>
        <taxon>Symbiodinium</taxon>
    </lineage>
</organism>
<dbReference type="Gene3D" id="3.30.420.10">
    <property type="entry name" value="Ribonuclease H-like superfamily/Ribonuclease H"/>
    <property type="match status" value="1"/>
</dbReference>
<gene>
    <name evidence="2" type="primary">TY4B-J</name>
    <name evidence="2" type="ORF">SNEC2469_LOCUS30515</name>
</gene>
<keyword evidence="3" id="KW-1185">Reference proteome</keyword>
<protein>
    <submittedName>
        <fullName evidence="2">TY4B-J protein</fullName>
    </submittedName>
</protein>
<comment type="caution">
    <text evidence="2">The sequence shown here is derived from an EMBL/GenBank/DDBJ whole genome shotgun (WGS) entry which is preliminary data.</text>
</comment>
<reference evidence="2" key="1">
    <citation type="submission" date="2021-02" db="EMBL/GenBank/DDBJ databases">
        <authorList>
            <person name="Dougan E. K."/>
            <person name="Rhodes N."/>
            <person name="Thang M."/>
            <person name="Chan C."/>
        </authorList>
    </citation>
    <scope>NUCLEOTIDE SEQUENCE</scope>
</reference>
<dbReference type="SUPFAM" id="SSF53098">
    <property type="entry name" value="Ribonuclease H-like"/>
    <property type="match status" value="1"/>
</dbReference>
<evidence type="ECO:0000259" key="1">
    <source>
        <dbReference type="PROSITE" id="PS50994"/>
    </source>
</evidence>
<sequence length="412" mass="45422">ALHLNFMLDRKAVSRAIIPMCSFGLADPETGVPYDKKVQWSLHESAGGKGWETMAVTSHDVPDENLRQELAKHSMTGERYDFICFEGEASQQPRRLRALVAHLHVTMGHLSNDRLARLLRLSGAKDSAVTLAGALRCQVCAMTRPPLPTPQVAYQKPKAFNERVSGDSFFIWDAEGKKFAATHYIDALTDYQVADLTDSPDSSFAREVFQDLWLSVFGPPDLLITDGGSEFKGSLETMLDLFGVVHEVTPEGAKWRLGQAERHGAVLKLMVMKVVKGMGLKGLKDMRHALLASVAAKNRTLNRGGVSPMQAVTGRSTMIPGSLMQQLASGRVKFQYNEAVTNSEAVARAERIRIGALEAFHWLDSHDALRKALASRSRPPHMEGVREGAIVYVYDPPASRKGLARRMQDNSS</sequence>
<dbReference type="InterPro" id="IPR012337">
    <property type="entry name" value="RNaseH-like_sf"/>
</dbReference>
<dbReference type="PROSITE" id="PS50994">
    <property type="entry name" value="INTEGRASE"/>
    <property type="match status" value="1"/>
</dbReference>
<accession>A0A813BFH5</accession>
<dbReference type="InterPro" id="IPR036397">
    <property type="entry name" value="RNaseH_sf"/>
</dbReference>
<dbReference type="GO" id="GO:0015074">
    <property type="term" value="P:DNA integration"/>
    <property type="evidence" value="ECO:0007669"/>
    <property type="project" value="InterPro"/>
</dbReference>
<dbReference type="InterPro" id="IPR001584">
    <property type="entry name" value="Integrase_cat-core"/>
</dbReference>
<feature type="non-terminal residue" evidence="2">
    <location>
        <position position="1"/>
    </location>
</feature>
<dbReference type="AlphaFoldDB" id="A0A813BFH5"/>
<dbReference type="Proteomes" id="UP000601435">
    <property type="component" value="Unassembled WGS sequence"/>
</dbReference>